<name>A0A5N5D9A6_9PEZI</name>
<feature type="region of interest" description="Disordered" evidence="4">
    <location>
        <begin position="530"/>
        <end position="558"/>
    </location>
</feature>
<dbReference type="InterPro" id="IPR037353">
    <property type="entry name" value="ASH2"/>
</dbReference>
<evidence type="ECO:0000256" key="1">
    <source>
        <dbReference type="ARBA" id="ARBA00004123"/>
    </source>
</evidence>
<dbReference type="EMBL" id="VCHE01000052">
    <property type="protein sequence ID" value="KAB2573814.1"/>
    <property type="molecule type" value="Genomic_DNA"/>
</dbReference>
<dbReference type="Proteomes" id="UP000325902">
    <property type="component" value="Unassembled WGS sequence"/>
</dbReference>
<comment type="similarity">
    <text evidence="3">Belongs to the cclA family.</text>
</comment>
<accession>A0A5N5D9A6</accession>
<evidence type="ECO:0000313" key="7">
    <source>
        <dbReference type="EMBL" id="KAF9630489.1"/>
    </source>
</evidence>
<dbReference type="CDD" id="cd12872">
    <property type="entry name" value="SPRY_Ash2"/>
    <property type="match status" value="1"/>
</dbReference>
<dbReference type="AlphaFoldDB" id="A0A5N5D9A6"/>
<reference evidence="7" key="2">
    <citation type="journal article" date="2018" name="DNA Res.">
        <title>Comparative genome and transcriptome analyses reveal adaptations to opportunistic infections in woody plant degrading pathogens of Botryosphaeriaceae.</title>
        <authorList>
            <person name="Yan J.Y."/>
            <person name="Zhao W.S."/>
            <person name="Chen Z."/>
            <person name="Xing Q.K."/>
            <person name="Zhang W."/>
            <person name="Chethana K.W.T."/>
            <person name="Xue M.F."/>
            <person name="Xu J.P."/>
            <person name="Phillips A.J.L."/>
            <person name="Wang Y."/>
            <person name="Liu J.H."/>
            <person name="Liu M."/>
            <person name="Zhou Y."/>
            <person name="Jayawardena R.S."/>
            <person name="Manawasinghe I.S."/>
            <person name="Huang J.B."/>
            <person name="Qiao G.H."/>
            <person name="Fu C.Y."/>
            <person name="Guo F.F."/>
            <person name="Dissanayake A.J."/>
            <person name="Peng Y.L."/>
            <person name="Hyde K.D."/>
            <person name="Li X.H."/>
        </authorList>
    </citation>
    <scope>NUCLEOTIDE SEQUENCE</scope>
    <source>
        <strain evidence="7">CSS-01s</strain>
    </source>
</reference>
<dbReference type="OrthoDB" id="10266026at2759"/>
<comment type="caution">
    <text evidence="6">The sequence shown here is derived from an EMBL/GenBank/DDBJ whole genome shotgun (WGS) entry which is preliminary data.</text>
</comment>
<keyword evidence="8" id="KW-1185">Reference proteome</keyword>
<evidence type="ECO:0000256" key="3">
    <source>
        <dbReference type="ARBA" id="ARBA00038149"/>
    </source>
</evidence>
<evidence type="ECO:0000313" key="8">
    <source>
        <dbReference type="Proteomes" id="UP000325902"/>
    </source>
</evidence>
<dbReference type="EMBL" id="MDYX01000040">
    <property type="protein sequence ID" value="KAF9630489.1"/>
    <property type="molecule type" value="Genomic_DNA"/>
</dbReference>
<evidence type="ECO:0000313" key="6">
    <source>
        <dbReference type="EMBL" id="KAB2573814.1"/>
    </source>
</evidence>
<comment type="subcellular location">
    <subcellularLocation>
        <location evidence="1">Nucleus</location>
    </subcellularLocation>
</comment>
<feature type="domain" description="SPRY" evidence="5">
    <location>
        <begin position="205"/>
        <end position="473"/>
    </location>
</feature>
<dbReference type="PANTHER" id="PTHR10598">
    <property type="entry name" value="SET1/ASH2 HISTONE METHYLTRANSFERASE COMPLEX SUBUNIT ASH2"/>
    <property type="match status" value="1"/>
</dbReference>
<evidence type="ECO:0000259" key="5">
    <source>
        <dbReference type="SMART" id="SM00449"/>
    </source>
</evidence>
<evidence type="ECO:0000256" key="4">
    <source>
        <dbReference type="SAM" id="MobiDB-lite"/>
    </source>
</evidence>
<dbReference type="Proteomes" id="UP000627934">
    <property type="component" value="Unassembled WGS sequence"/>
</dbReference>
<sequence length="558" mass="61794">MADPQPPSRGTTPGLTAGVKRPFDEDHVPAVPSPLNPDPAARPRPPKAPQREQREKRDSLKKREAQASSRGSTPDIKVKKNKLPSAPAPLNYIVETENLKPQDFEAPKDPAFISHEPPLLTPDGQLELKRPLDHASNRKQFRYYPCVADPLFRHKQYFRQTDTKPFAPRLSFEDSDKWIHFDDSATVFTNERGWRMSRANVVAREGRYYYEVKIIRGVPSEGPPVPKGQEGNPQPHIRMGWARREAPLDAPPGFDGYSYGVKDIGFETMHKSRPGKLYHAAPKGSKAPKTPAGRPQVEFVEEDHIREGDVIGMEIVLPSISLHRKVVEGIYNPAVDVSDGFDDPIEGAHDIIRDRIAVPFKGNNWFEVNEYQTTKPMESYADRGTFNSVTPSPNHNEVPLRSLPHSAIRVYRNGKLIGNAFEGLMSFLPPASSPVPSSNPLVRAGLDDGMLGYFPAVAAFCGGIAQVNFGPNFWCPPPGLEDVDMGGSDGSMPEGRKLRPIGHRYKEQIAEDIVWDIIDDVGFYVANPGDDQNSSRTGAIQAPPAARGIANLKEDDGF</sequence>
<proteinExistence type="inferred from homology"/>
<feature type="compositionally biased region" description="Pro residues" evidence="4">
    <location>
        <begin position="31"/>
        <end position="48"/>
    </location>
</feature>
<dbReference type="InterPro" id="IPR013320">
    <property type="entry name" value="ConA-like_dom_sf"/>
</dbReference>
<dbReference type="GO" id="GO:0048188">
    <property type="term" value="C:Set1C/COMPASS complex"/>
    <property type="evidence" value="ECO:0007669"/>
    <property type="project" value="InterPro"/>
</dbReference>
<organism evidence="6 8">
    <name type="scientific">Lasiodiplodia theobromae</name>
    <dbReference type="NCBI Taxonomy" id="45133"/>
    <lineage>
        <taxon>Eukaryota</taxon>
        <taxon>Fungi</taxon>
        <taxon>Dikarya</taxon>
        <taxon>Ascomycota</taxon>
        <taxon>Pezizomycotina</taxon>
        <taxon>Dothideomycetes</taxon>
        <taxon>Dothideomycetes incertae sedis</taxon>
        <taxon>Botryosphaeriales</taxon>
        <taxon>Botryosphaeriaceae</taxon>
        <taxon>Lasiodiplodia</taxon>
    </lineage>
</organism>
<dbReference type="Gene3D" id="2.60.120.920">
    <property type="match status" value="1"/>
</dbReference>
<dbReference type="InterPro" id="IPR003877">
    <property type="entry name" value="SPRY_dom"/>
</dbReference>
<gene>
    <name evidence="6" type="primary">ash2</name>
    <name evidence="7" type="ORF">BFW01_g1051</name>
    <name evidence="6" type="ORF">DBV05_g7490</name>
</gene>
<protein>
    <submittedName>
        <fullName evidence="7">Ash2-trithorax family protein</fullName>
    </submittedName>
    <submittedName>
        <fullName evidence="6">Set1 complex component ash2</fullName>
    </submittedName>
</protein>
<evidence type="ECO:0000256" key="2">
    <source>
        <dbReference type="ARBA" id="ARBA00023242"/>
    </source>
</evidence>
<keyword evidence="2" id="KW-0539">Nucleus</keyword>
<reference evidence="6 8" key="3">
    <citation type="journal article" date="2019" name="Sci. Rep.">
        <title>A multi-omics analysis of the grapevine pathogen Lasiodiplodia theobromae reveals that temperature affects the expression of virulence- and pathogenicity-related genes.</title>
        <authorList>
            <person name="Felix C."/>
            <person name="Meneses R."/>
            <person name="Goncalves M.F.M."/>
            <person name="Tilleman L."/>
            <person name="Duarte A.S."/>
            <person name="Jorrin-Novo J.V."/>
            <person name="Van de Peer Y."/>
            <person name="Deforce D."/>
            <person name="Van Nieuwerburgh F."/>
            <person name="Esteves A.C."/>
            <person name="Alves A."/>
        </authorList>
    </citation>
    <scope>NUCLEOTIDE SEQUENCE [LARGE SCALE GENOMIC DNA]</scope>
    <source>
        <strain evidence="6 8">LA-SOL3</strain>
    </source>
</reference>
<feature type="region of interest" description="Disordered" evidence="4">
    <location>
        <begin position="1"/>
        <end position="83"/>
    </location>
</feature>
<dbReference type="SMART" id="SM00449">
    <property type="entry name" value="SPRY"/>
    <property type="match status" value="1"/>
</dbReference>
<feature type="compositionally biased region" description="Basic and acidic residues" evidence="4">
    <location>
        <begin position="49"/>
        <end position="65"/>
    </location>
</feature>
<dbReference type="GO" id="GO:0000976">
    <property type="term" value="F:transcription cis-regulatory region binding"/>
    <property type="evidence" value="ECO:0007669"/>
    <property type="project" value="TreeGrafter"/>
</dbReference>
<dbReference type="InterPro" id="IPR043136">
    <property type="entry name" value="B30.2/SPRY_sf"/>
</dbReference>
<dbReference type="SUPFAM" id="SSF49899">
    <property type="entry name" value="Concanavalin A-like lectins/glucanases"/>
    <property type="match status" value="1"/>
</dbReference>
<dbReference type="PANTHER" id="PTHR10598:SF0">
    <property type="entry name" value="SET1_ASH2 HISTONE METHYLTRANSFERASE COMPLEX SUBUNIT ASH2"/>
    <property type="match status" value="1"/>
</dbReference>
<reference evidence="7" key="1">
    <citation type="submission" date="2016-08" db="EMBL/GenBank/DDBJ databases">
        <authorList>
            <person name="Yan J."/>
        </authorList>
    </citation>
    <scope>NUCLEOTIDE SEQUENCE</scope>
    <source>
        <strain evidence="7">CSS-01s</strain>
    </source>
</reference>